<dbReference type="PANTHER" id="PTHR11537:SF254">
    <property type="entry name" value="POTASSIUM VOLTAGE-GATED CHANNEL PROTEIN SHAB"/>
    <property type="match status" value="1"/>
</dbReference>
<evidence type="ECO:0000256" key="9">
    <source>
        <dbReference type="SAM" id="Phobius"/>
    </source>
</evidence>
<accession>A0ABY2IJR5</accession>
<gene>
    <name evidence="11" type="ORF">E3O44_04630</name>
</gene>
<evidence type="ECO:0000256" key="3">
    <source>
        <dbReference type="ARBA" id="ARBA00022692"/>
    </source>
</evidence>
<keyword evidence="3 9" id="KW-0812">Transmembrane</keyword>
<comment type="caution">
    <text evidence="11">The sequence shown here is derived from an EMBL/GenBank/DDBJ whole genome shotgun (WGS) entry which is preliminary data.</text>
</comment>
<feature type="compositionally biased region" description="Polar residues" evidence="8">
    <location>
        <begin position="1"/>
        <end position="18"/>
    </location>
</feature>
<organism evidence="11 12">
    <name type="scientific">Cryobacterium algoricola</name>
    <dbReference type="NCBI Taxonomy" id="1259183"/>
    <lineage>
        <taxon>Bacteria</taxon>
        <taxon>Bacillati</taxon>
        <taxon>Actinomycetota</taxon>
        <taxon>Actinomycetes</taxon>
        <taxon>Micrococcales</taxon>
        <taxon>Microbacteriaceae</taxon>
        <taxon>Cryobacterium</taxon>
    </lineage>
</organism>
<evidence type="ECO:0000313" key="12">
    <source>
        <dbReference type="Proteomes" id="UP000297608"/>
    </source>
</evidence>
<keyword evidence="6 9" id="KW-0472">Membrane</keyword>
<feature type="region of interest" description="Disordered" evidence="8">
    <location>
        <begin position="1"/>
        <end position="21"/>
    </location>
</feature>
<evidence type="ECO:0000256" key="8">
    <source>
        <dbReference type="SAM" id="MobiDB-lite"/>
    </source>
</evidence>
<evidence type="ECO:0000256" key="2">
    <source>
        <dbReference type="ARBA" id="ARBA00022448"/>
    </source>
</evidence>
<evidence type="ECO:0000256" key="1">
    <source>
        <dbReference type="ARBA" id="ARBA00004141"/>
    </source>
</evidence>
<dbReference type="Pfam" id="PF07885">
    <property type="entry name" value="Ion_trans_2"/>
    <property type="match status" value="1"/>
</dbReference>
<evidence type="ECO:0000256" key="6">
    <source>
        <dbReference type="ARBA" id="ARBA00023136"/>
    </source>
</evidence>
<dbReference type="Proteomes" id="UP000297608">
    <property type="component" value="Unassembled WGS sequence"/>
</dbReference>
<comment type="subcellular location">
    <subcellularLocation>
        <location evidence="1">Membrane</location>
        <topology evidence="1">Multi-pass membrane protein</topology>
    </subcellularLocation>
</comment>
<keyword evidence="4 9" id="KW-1133">Transmembrane helix</keyword>
<evidence type="ECO:0000256" key="5">
    <source>
        <dbReference type="ARBA" id="ARBA00023065"/>
    </source>
</evidence>
<feature type="transmembrane region" description="Helical" evidence="9">
    <location>
        <begin position="190"/>
        <end position="215"/>
    </location>
</feature>
<dbReference type="PANTHER" id="PTHR11537">
    <property type="entry name" value="VOLTAGE-GATED POTASSIUM CHANNEL"/>
    <property type="match status" value="1"/>
</dbReference>
<reference evidence="11 12" key="1">
    <citation type="submission" date="2019-03" db="EMBL/GenBank/DDBJ databases">
        <title>Genomics of glacier-inhabiting Cryobacterium strains.</title>
        <authorList>
            <person name="Liu Q."/>
            <person name="Xin Y.-H."/>
        </authorList>
    </citation>
    <scope>NUCLEOTIDE SEQUENCE [LARGE SCALE GENOMIC DNA]</scope>
    <source>
        <strain evidence="11 12">MDB2-B</strain>
    </source>
</reference>
<keyword evidence="5" id="KW-0406">Ion transport</keyword>
<keyword evidence="12" id="KW-1185">Reference proteome</keyword>
<dbReference type="GO" id="GO:0034220">
    <property type="term" value="P:monoatomic ion transmembrane transport"/>
    <property type="evidence" value="ECO:0007669"/>
    <property type="project" value="UniProtKB-KW"/>
</dbReference>
<sequence>MGTQPATMTSQEKAMTRSSRWERATDTPLLALGIAFLIAYATPIIAPEISPGWHLFLEWIEIGTWAAFATDFVVRVSLAEDRRAFVRTHVLDLLAVALPLFRPLRALRVVSVVILSTRRLSKVLKNRVMTYVGITAVSVWFIAGLAVTDAERNAPGANIVTVWDGWWWSFITMATVGFGDHFPVTIDGRLVAVGLVVTGIALIGTITAYIASWFATASREAEEAIKVELGVNEDKLDALTVEIGELKALVERLAGRPLPVPPPTD</sequence>
<dbReference type="InterPro" id="IPR028325">
    <property type="entry name" value="VG_K_chnl"/>
</dbReference>
<dbReference type="Gene3D" id="1.10.287.70">
    <property type="match status" value="1"/>
</dbReference>
<feature type="transmembrane region" description="Helical" evidence="9">
    <location>
        <begin position="128"/>
        <end position="146"/>
    </location>
</feature>
<keyword evidence="7 11" id="KW-0407">Ion channel</keyword>
<dbReference type="InterPro" id="IPR013099">
    <property type="entry name" value="K_chnl_dom"/>
</dbReference>
<evidence type="ECO:0000256" key="4">
    <source>
        <dbReference type="ARBA" id="ARBA00022989"/>
    </source>
</evidence>
<protein>
    <submittedName>
        <fullName evidence="11">Two pore domain potassium channel family protein</fullName>
    </submittedName>
</protein>
<dbReference type="SUPFAM" id="SSF81324">
    <property type="entry name" value="Voltage-gated potassium channels"/>
    <property type="match status" value="1"/>
</dbReference>
<evidence type="ECO:0000256" key="7">
    <source>
        <dbReference type="ARBA" id="ARBA00023303"/>
    </source>
</evidence>
<dbReference type="EMBL" id="SOFG01000004">
    <property type="protein sequence ID" value="TFB90850.1"/>
    <property type="molecule type" value="Genomic_DNA"/>
</dbReference>
<feature type="transmembrane region" description="Helical" evidence="9">
    <location>
        <begin position="27"/>
        <end position="46"/>
    </location>
</feature>
<feature type="transmembrane region" description="Helical" evidence="9">
    <location>
        <begin position="166"/>
        <end position="183"/>
    </location>
</feature>
<proteinExistence type="predicted"/>
<feature type="transmembrane region" description="Helical" evidence="9">
    <location>
        <begin position="52"/>
        <end position="74"/>
    </location>
</feature>
<evidence type="ECO:0000259" key="10">
    <source>
        <dbReference type="Pfam" id="PF07885"/>
    </source>
</evidence>
<evidence type="ECO:0000313" key="11">
    <source>
        <dbReference type="EMBL" id="TFB90850.1"/>
    </source>
</evidence>
<name>A0ABY2IJR5_9MICO</name>
<keyword evidence="2" id="KW-0813">Transport</keyword>
<feature type="domain" description="Potassium channel" evidence="10">
    <location>
        <begin position="138"/>
        <end position="214"/>
    </location>
</feature>